<dbReference type="AlphaFoldDB" id="A0A387BSI8"/>
<proteinExistence type="predicted"/>
<reference evidence="1 2" key="1">
    <citation type="submission" date="2018-09" db="EMBL/GenBank/DDBJ databases">
        <title>Genome sequencing of strain 2DFW10M-5.</title>
        <authorList>
            <person name="Heo J."/>
            <person name="Kim S.-J."/>
            <person name="Kwon S.-W."/>
        </authorList>
    </citation>
    <scope>NUCLEOTIDE SEQUENCE [LARGE SCALE GENOMIC DNA]</scope>
    <source>
        <strain evidence="1 2">2DFW10M-5</strain>
        <plasmid evidence="1 2">unnamed1</plasmid>
    </source>
</reference>
<dbReference type="EMBL" id="CP032625">
    <property type="protein sequence ID" value="AYG05552.1"/>
    <property type="molecule type" value="Genomic_DNA"/>
</dbReference>
<evidence type="ECO:0000313" key="1">
    <source>
        <dbReference type="EMBL" id="AYG05552.1"/>
    </source>
</evidence>
<organism evidence="1 2">
    <name type="scientific">Gryllotalpicola protaetiae</name>
    <dbReference type="NCBI Taxonomy" id="2419771"/>
    <lineage>
        <taxon>Bacteria</taxon>
        <taxon>Bacillati</taxon>
        <taxon>Actinomycetota</taxon>
        <taxon>Actinomycetes</taxon>
        <taxon>Micrococcales</taxon>
        <taxon>Microbacteriaceae</taxon>
        <taxon>Gryllotalpicola</taxon>
    </lineage>
</organism>
<sequence>MTIGWSGNTGGSKLNVTISDGKGECASGSSTKSSYSWVCTGRPTGDFKLQIDSVGLTKSGVTYYVTR</sequence>
<keyword evidence="2" id="KW-1185">Reference proteome</keyword>
<accession>A0A387BSI8</accession>
<name>A0A387BSI8_9MICO</name>
<gene>
    <name evidence="1" type="ORF">D7I44_17905</name>
</gene>
<geneLocation type="plasmid" evidence="1 2">
    <name>unnamed1</name>
</geneLocation>
<evidence type="ECO:0000313" key="2">
    <source>
        <dbReference type="Proteomes" id="UP000275069"/>
    </source>
</evidence>
<dbReference type="KEGG" id="gry:D7I44_17905"/>
<dbReference type="Proteomes" id="UP000275069">
    <property type="component" value="Plasmid unnamed1"/>
</dbReference>
<protein>
    <submittedName>
        <fullName evidence="1">Uncharacterized protein</fullName>
    </submittedName>
</protein>
<keyword evidence="1" id="KW-0614">Plasmid</keyword>